<dbReference type="PANTHER" id="PTHR13102">
    <property type="entry name" value="NUCLEOLAR PROTEIN 9"/>
    <property type="match status" value="1"/>
</dbReference>
<keyword evidence="1" id="KW-0677">Repeat</keyword>
<feature type="repeat" description="Pumilio" evidence="2">
    <location>
        <begin position="547"/>
        <end position="582"/>
    </location>
</feature>
<evidence type="ECO:0000313" key="5">
    <source>
        <dbReference type="RefSeq" id="XP_065675248.1"/>
    </source>
</evidence>
<dbReference type="GeneID" id="100201308"/>
<dbReference type="PROSITE" id="PS50302">
    <property type="entry name" value="PUM"/>
    <property type="match status" value="1"/>
</dbReference>
<protein>
    <submittedName>
        <fullName evidence="5">Uncharacterized protein LOC100201308 isoform X2</fullName>
    </submittedName>
</protein>
<dbReference type="InterPro" id="IPR011989">
    <property type="entry name" value="ARM-like"/>
</dbReference>
<dbReference type="Gene3D" id="1.25.10.10">
    <property type="entry name" value="Leucine-rich Repeat Variant"/>
    <property type="match status" value="2"/>
</dbReference>
<dbReference type="Proteomes" id="UP001652625">
    <property type="component" value="Chromosome 15"/>
</dbReference>
<gene>
    <name evidence="5" type="primary">LOC100201308</name>
</gene>
<evidence type="ECO:0000256" key="2">
    <source>
        <dbReference type="PROSITE-ProRule" id="PRU00317"/>
    </source>
</evidence>
<proteinExistence type="predicted"/>
<keyword evidence="4" id="KW-1185">Reference proteome</keyword>
<dbReference type="InterPro" id="IPR016024">
    <property type="entry name" value="ARM-type_fold"/>
</dbReference>
<evidence type="ECO:0000256" key="3">
    <source>
        <dbReference type="SAM" id="MobiDB-lite"/>
    </source>
</evidence>
<reference evidence="5" key="1">
    <citation type="submission" date="2025-08" db="UniProtKB">
        <authorList>
            <consortium name="RefSeq"/>
        </authorList>
    </citation>
    <scope>IDENTIFICATION</scope>
</reference>
<evidence type="ECO:0000313" key="4">
    <source>
        <dbReference type="Proteomes" id="UP001652625"/>
    </source>
</evidence>
<feature type="region of interest" description="Disordered" evidence="3">
    <location>
        <begin position="1"/>
        <end position="50"/>
    </location>
</feature>
<dbReference type="RefSeq" id="XP_065675248.1">
    <property type="nucleotide sequence ID" value="XM_065819176.1"/>
</dbReference>
<accession>A0ABM4DL25</accession>
<dbReference type="SMART" id="SM00025">
    <property type="entry name" value="Pumilio"/>
    <property type="match status" value="7"/>
</dbReference>
<dbReference type="InterPro" id="IPR040000">
    <property type="entry name" value="NOP9"/>
</dbReference>
<evidence type="ECO:0000256" key="1">
    <source>
        <dbReference type="ARBA" id="ARBA00022737"/>
    </source>
</evidence>
<dbReference type="InterPro" id="IPR001313">
    <property type="entry name" value="Pumilio_RNA-bd_rpt"/>
</dbReference>
<dbReference type="Pfam" id="PF22493">
    <property type="entry name" value="PUF_NOP9"/>
    <property type="match status" value="1"/>
</dbReference>
<dbReference type="SUPFAM" id="SSF48371">
    <property type="entry name" value="ARM repeat"/>
    <property type="match status" value="1"/>
</dbReference>
<organism evidence="4 5">
    <name type="scientific">Hydra vulgaris</name>
    <name type="common">Hydra</name>
    <name type="synonym">Hydra attenuata</name>
    <dbReference type="NCBI Taxonomy" id="6087"/>
    <lineage>
        <taxon>Eukaryota</taxon>
        <taxon>Metazoa</taxon>
        <taxon>Cnidaria</taxon>
        <taxon>Hydrozoa</taxon>
        <taxon>Hydroidolina</taxon>
        <taxon>Anthoathecata</taxon>
        <taxon>Aplanulata</taxon>
        <taxon>Hydridae</taxon>
        <taxon>Hydra</taxon>
    </lineage>
</organism>
<dbReference type="PANTHER" id="PTHR13102:SF0">
    <property type="entry name" value="NUCLEOLAR PROTEIN 9"/>
    <property type="match status" value="1"/>
</dbReference>
<sequence length="701" mass="79923">MKNDKKGTAKEKENVDRSDKKGTTKEKENNVDKNDKKRMTKEKENVDRKQGRLSEDTINYFKRVEQVLLENAFEDNDNKETFIKNVSYQIENDGSQLARHTLTSKVFERIIPIMTNDQYKMVVNIFKDDIEKLCTDRFASHVVETLCWSNKDRLENAEVQSTFYKLCKCIRKLTSTLIRDVYGSHVINTVIQICGGVVAPEVITRSRACRESNKKAAINKKNLQGNKHQELSVFDVPKVLKKSFTYFFKAITEDDNFGELLCHRMASPVLQVLLLVTSKINTEQLHILLQLIASRSQIFSLKIEDEEKDKEDIQQSLPVVSTDEVGSHLLEAIVETANEEFLDKLATKCFNYIFVSLCIHPVANYIAQAFMRKVTKKDQAELIINKLIKYMEDILAAGHMGCVVKGAETISHLKMIEKQKLFIKSLSSALHIPTCESENSKSLVQLILSLITYDVYFKTDNLTTENNSKASEEKRKLMKSDINYHGACLLKQCLSFKKSKLIVSSFMSLSFEELLCIACHPSGSFAFEGFFQNVEIPIKKKNNMANTMLSTLDTLVCDKFGSRVFDSMRKFVNEETQKKLIDKLNRGSTYIKKNMYGRICLFNTGLMQPKVDPLIEAKEKKRKIIKEIFEVNQTAPTPKKKTKIDDRALKYQEQLKSLGISFGNETLTAVAKPAAPPAEDNSLSFVIKAIEATAKKKLKNK</sequence>
<name>A0ABM4DL25_HYDVU</name>